<feature type="domain" description="Asd-4/GZF3-like helical region" evidence="2">
    <location>
        <begin position="184"/>
        <end position="249"/>
    </location>
</feature>
<proteinExistence type="predicted"/>
<feature type="region of interest" description="Disordered" evidence="1">
    <location>
        <begin position="75"/>
        <end position="151"/>
    </location>
</feature>
<feature type="compositionally biased region" description="Basic and acidic residues" evidence="1">
    <location>
        <begin position="295"/>
        <end position="311"/>
    </location>
</feature>
<feature type="region of interest" description="Disordered" evidence="1">
    <location>
        <begin position="163"/>
        <end position="182"/>
    </location>
</feature>
<feature type="region of interest" description="Disordered" evidence="1">
    <location>
        <begin position="1"/>
        <end position="22"/>
    </location>
</feature>
<protein>
    <recommendedName>
        <fullName evidence="2">Asd-4/GZF3-like helical region domain-containing protein</fullName>
    </recommendedName>
</protein>
<evidence type="ECO:0000313" key="4">
    <source>
        <dbReference type="Proteomes" id="UP001217918"/>
    </source>
</evidence>
<evidence type="ECO:0000313" key="3">
    <source>
        <dbReference type="EMBL" id="KAK2071770.1"/>
    </source>
</evidence>
<dbReference type="Proteomes" id="UP001217918">
    <property type="component" value="Unassembled WGS sequence"/>
</dbReference>
<reference evidence="3" key="1">
    <citation type="journal article" date="2023" name="Mol. Plant Microbe Interact.">
        <title>Elucidating the Obligate Nature and Biological Capacity of an Invasive Fungal Corn Pathogen.</title>
        <authorList>
            <person name="MacCready J.S."/>
            <person name="Roggenkamp E.M."/>
            <person name="Gdanetz K."/>
            <person name="Chilvers M.I."/>
        </authorList>
    </citation>
    <scope>NUCLEOTIDE SEQUENCE</scope>
    <source>
        <strain evidence="3">PM02</strain>
    </source>
</reference>
<name>A0AAD9I703_9PEZI</name>
<feature type="compositionally biased region" description="Polar residues" evidence="1">
    <location>
        <begin position="1"/>
        <end position="16"/>
    </location>
</feature>
<dbReference type="Pfam" id="PF25026">
    <property type="entry name" value="Asd-4"/>
    <property type="match status" value="1"/>
</dbReference>
<sequence>MTSTSGEPGKSGNYTERNPDPEVLYSNELATFENYLYQYTLADTVQSFAAEHSRPRWKQCPIMSKLRHTDHAAVASRRDGLPKQRKQNQAMAAAASDLNGLDPNGVNTAARRVSQQRPSNGHVDDPNSPISRTGTPNMYGAHGGLPLYHGIDDTQFQTQGLPGFSVPGTSPGRAPSPLNGEMPQTSESLLAANASLKTRVSELEVIQELYRSRLAELEQGEANSRQAQEMSDKTEVQLRAQLDTVTESEAQLRKELEESHRRENMLKRRLDDLEAEFRETKVAMQAYESGRAKKPRLEVDEAEMQEMKEEQSPVAETVPEEPHAQ</sequence>
<accession>A0AAD9I703</accession>
<dbReference type="InterPro" id="IPR056998">
    <property type="entry name" value="Asd-4/GZF3_helical"/>
</dbReference>
<evidence type="ECO:0000259" key="2">
    <source>
        <dbReference type="Pfam" id="PF25026"/>
    </source>
</evidence>
<comment type="caution">
    <text evidence="3">The sequence shown here is derived from an EMBL/GenBank/DDBJ whole genome shotgun (WGS) entry which is preliminary data.</text>
</comment>
<gene>
    <name evidence="3" type="ORF">P8C59_006167</name>
</gene>
<feature type="region of interest" description="Disordered" evidence="1">
    <location>
        <begin position="287"/>
        <end position="325"/>
    </location>
</feature>
<dbReference type="EMBL" id="JAQQPM010000005">
    <property type="protein sequence ID" value="KAK2071770.1"/>
    <property type="molecule type" value="Genomic_DNA"/>
</dbReference>
<dbReference type="AlphaFoldDB" id="A0AAD9I703"/>
<evidence type="ECO:0000256" key="1">
    <source>
        <dbReference type="SAM" id="MobiDB-lite"/>
    </source>
</evidence>
<keyword evidence="4" id="KW-1185">Reference proteome</keyword>
<organism evidence="3 4">
    <name type="scientific">Phyllachora maydis</name>
    <dbReference type="NCBI Taxonomy" id="1825666"/>
    <lineage>
        <taxon>Eukaryota</taxon>
        <taxon>Fungi</taxon>
        <taxon>Dikarya</taxon>
        <taxon>Ascomycota</taxon>
        <taxon>Pezizomycotina</taxon>
        <taxon>Sordariomycetes</taxon>
        <taxon>Sordariomycetidae</taxon>
        <taxon>Phyllachorales</taxon>
        <taxon>Phyllachoraceae</taxon>
        <taxon>Phyllachora</taxon>
    </lineage>
</organism>